<keyword evidence="1" id="KW-0812">Transmembrane</keyword>
<evidence type="ECO:0000259" key="2">
    <source>
        <dbReference type="Pfam" id="PF20153"/>
    </source>
</evidence>
<feature type="non-terminal residue" evidence="3">
    <location>
        <position position="259"/>
    </location>
</feature>
<evidence type="ECO:0000313" key="4">
    <source>
        <dbReference type="Proteomes" id="UP000054007"/>
    </source>
</evidence>
<reference evidence="3 4" key="1">
    <citation type="journal article" date="2015" name="Fungal Genet. Biol.">
        <title>Evolution of novel wood decay mechanisms in Agaricales revealed by the genome sequences of Fistulina hepatica and Cylindrobasidium torrendii.</title>
        <authorList>
            <person name="Floudas D."/>
            <person name="Held B.W."/>
            <person name="Riley R."/>
            <person name="Nagy L.G."/>
            <person name="Koehler G."/>
            <person name="Ransdell A.S."/>
            <person name="Younus H."/>
            <person name="Chow J."/>
            <person name="Chiniquy J."/>
            <person name="Lipzen A."/>
            <person name="Tritt A."/>
            <person name="Sun H."/>
            <person name="Haridas S."/>
            <person name="LaButti K."/>
            <person name="Ohm R.A."/>
            <person name="Kues U."/>
            <person name="Blanchette R.A."/>
            <person name="Grigoriev I.V."/>
            <person name="Minto R.E."/>
            <person name="Hibbett D.S."/>
        </authorList>
    </citation>
    <scope>NUCLEOTIDE SEQUENCE [LARGE SCALE GENOMIC DNA]</scope>
    <source>
        <strain evidence="3 4">FP15055 ss-10</strain>
    </source>
</reference>
<evidence type="ECO:0000313" key="3">
    <source>
        <dbReference type="EMBL" id="KIY65532.1"/>
    </source>
</evidence>
<accession>A0A0D7B4U5</accession>
<dbReference type="Proteomes" id="UP000054007">
    <property type="component" value="Unassembled WGS sequence"/>
</dbReference>
<sequence length="259" mass="28744">MSTKSRRSEHANESPVKTLGRLVFEYDKEMCKSWVEEIDTLMLFAALFSAVVTAFAVASFEWVTKARTDPTTALLARISMQLEHFADPMVPVANLPTLLASAGNNDPPISLGIARRVNGLWYTSLTLALSSALICIICKQWVREYHRVSMSGSSEDFSFRQMRLGGLQAWRVPEIIISISLILIGALLCFFVGLAYFVWGLDRQVGIALITIEGIAAVGFLVTTLMPGLQYCYAALCIPRLRRVPAQCAWKSPQSMLFL</sequence>
<feature type="transmembrane region" description="Helical" evidence="1">
    <location>
        <begin position="205"/>
        <end position="233"/>
    </location>
</feature>
<dbReference type="InterPro" id="IPR045338">
    <property type="entry name" value="DUF6535"/>
</dbReference>
<keyword evidence="1" id="KW-1133">Transmembrane helix</keyword>
<dbReference type="AlphaFoldDB" id="A0A0D7B4U5"/>
<protein>
    <recommendedName>
        <fullName evidence="2">DUF6535 domain-containing protein</fullName>
    </recommendedName>
</protein>
<organism evidence="3 4">
    <name type="scientific">Cylindrobasidium torrendii FP15055 ss-10</name>
    <dbReference type="NCBI Taxonomy" id="1314674"/>
    <lineage>
        <taxon>Eukaryota</taxon>
        <taxon>Fungi</taxon>
        <taxon>Dikarya</taxon>
        <taxon>Basidiomycota</taxon>
        <taxon>Agaricomycotina</taxon>
        <taxon>Agaricomycetes</taxon>
        <taxon>Agaricomycetidae</taxon>
        <taxon>Agaricales</taxon>
        <taxon>Marasmiineae</taxon>
        <taxon>Physalacriaceae</taxon>
        <taxon>Cylindrobasidium</taxon>
    </lineage>
</organism>
<feature type="domain" description="DUF6535" evidence="2">
    <location>
        <begin position="24"/>
        <end position="199"/>
    </location>
</feature>
<dbReference type="EMBL" id="KN880586">
    <property type="protein sequence ID" value="KIY65532.1"/>
    <property type="molecule type" value="Genomic_DNA"/>
</dbReference>
<proteinExistence type="predicted"/>
<dbReference type="STRING" id="1314674.A0A0D7B4U5"/>
<feature type="transmembrane region" description="Helical" evidence="1">
    <location>
        <begin position="175"/>
        <end position="199"/>
    </location>
</feature>
<name>A0A0D7B4U5_9AGAR</name>
<feature type="transmembrane region" description="Helical" evidence="1">
    <location>
        <begin position="40"/>
        <end position="60"/>
    </location>
</feature>
<keyword evidence="4" id="KW-1185">Reference proteome</keyword>
<feature type="transmembrane region" description="Helical" evidence="1">
    <location>
        <begin position="120"/>
        <end position="142"/>
    </location>
</feature>
<dbReference type="Pfam" id="PF20153">
    <property type="entry name" value="DUF6535"/>
    <property type="match status" value="1"/>
</dbReference>
<dbReference type="OrthoDB" id="3235960at2759"/>
<keyword evidence="1" id="KW-0472">Membrane</keyword>
<evidence type="ECO:0000256" key="1">
    <source>
        <dbReference type="SAM" id="Phobius"/>
    </source>
</evidence>
<gene>
    <name evidence="3" type="ORF">CYLTODRAFT_356616</name>
</gene>